<dbReference type="PANTHER" id="PTHR34187:SF2">
    <property type="entry name" value="DUF202 DOMAIN-CONTAINING PROTEIN"/>
    <property type="match status" value="1"/>
</dbReference>
<feature type="transmembrane region" description="Helical" evidence="7">
    <location>
        <begin position="64"/>
        <end position="85"/>
    </location>
</feature>
<proteinExistence type="predicted"/>
<accession>A0ABR2VN82</accession>
<keyword evidence="4 7" id="KW-1133">Transmembrane helix</keyword>
<evidence type="ECO:0000256" key="7">
    <source>
        <dbReference type="SAM" id="Phobius"/>
    </source>
</evidence>
<dbReference type="PANTHER" id="PTHR34187">
    <property type="entry name" value="FGR18P"/>
    <property type="match status" value="1"/>
</dbReference>
<comment type="caution">
    <text evidence="9">The sequence shown here is derived from an EMBL/GenBank/DDBJ whole genome shotgun (WGS) entry which is preliminary data.</text>
</comment>
<keyword evidence="5 7" id="KW-0472">Membrane</keyword>
<gene>
    <name evidence="9" type="ORF">K7432_015325</name>
</gene>
<organism evidence="9 10">
    <name type="scientific">Basidiobolus ranarum</name>
    <dbReference type="NCBI Taxonomy" id="34480"/>
    <lineage>
        <taxon>Eukaryota</taxon>
        <taxon>Fungi</taxon>
        <taxon>Fungi incertae sedis</taxon>
        <taxon>Zoopagomycota</taxon>
        <taxon>Entomophthoromycotina</taxon>
        <taxon>Basidiobolomycetes</taxon>
        <taxon>Basidiobolales</taxon>
        <taxon>Basidiobolaceae</taxon>
        <taxon>Basidiobolus</taxon>
    </lineage>
</organism>
<evidence type="ECO:0000256" key="5">
    <source>
        <dbReference type="ARBA" id="ARBA00023136"/>
    </source>
</evidence>
<keyword evidence="3 7" id="KW-0812">Transmembrane</keyword>
<dbReference type="InterPro" id="IPR052053">
    <property type="entry name" value="IM_YidH-like"/>
</dbReference>
<evidence type="ECO:0000313" key="9">
    <source>
        <dbReference type="EMBL" id="KAK9685906.1"/>
    </source>
</evidence>
<keyword evidence="10" id="KW-1185">Reference proteome</keyword>
<sequence length="167" mass="18086">MSESDVRKRNKALGGPNRQNTSNSSENPNETSTKRSFWSRFNPSLLLENKGSVARDHLANERTFLAWIRTSLSLITVGVAIAQLFRLPTKESGGNSHHNAGIPIGAAFIAFGICFTIFALIRYFHAQSLMTEGKFPASRGIVIGGTLGIIALLISLFVLVLLIGTGN</sequence>
<protein>
    <recommendedName>
        <fullName evidence="8">DUF202 domain-containing protein</fullName>
    </recommendedName>
</protein>
<evidence type="ECO:0000256" key="1">
    <source>
        <dbReference type="ARBA" id="ARBA00004651"/>
    </source>
</evidence>
<evidence type="ECO:0000256" key="4">
    <source>
        <dbReference type="ARBA" id="ARBA00022989"/>
    </source>
</evidence>
<dbReference type="EMBL" id="JASJQH010008920">
    <property type="protein sequence ID" value="KAK9685906.1"/>
    <property type="molecule type" value="Genomic_DNA"/>
</dbReference>
<evidence type="ECO:0000256" key="2">
    <source>
        <dbReference type="ARBA" id="ARBA00022475"/>
    </source>
</evidence>
<evidence type="ECO:0000313" key="10">
    <source>
        <dbReference type="Proteomes" id="UP001479436"/>
    </source>
</evidence>
<evidence type="ECO:0000256" key="3">
    <source>
        <dbReference type="ARBA" id="ARBA00022692"/>
    </source>
</evidence>
<feature type="transmembrane region" description="Helical" evidence="7">
    <location>
        <begin position="141"/>
        <end position="164"/>
    </location>
</feature>
<dbReference type="Proteomes" id="UP001479436">
    <property type="component" value="Unassembled WGS sequence"/>
</dbReference>
<dbReference type="Pfam" id="PF02656">
    <property type="entry name" value="DUF202"/>
    <property type="match status" value="1"/>
</dbReference>
<feature type="region of interest" description="Disordered" evidence="6">
    <location>
        <begin position="1"/>
        <end position="36"/>
    </location>
</feature>
<feature type="domain" description="DUF202" evidence="8">
    <location>
        <begin position="55"/>
        <end position="127"/>
    </location>
</feature>
<feature type="transmembrane region" description="Helical" evidence="7">
    <location>
        <begin position="100"/>
        <end position="121"/>
    </location>
</feature>
<name>A0ABR2VN82_9FUNG</name>
<evidence type="ECO:0000256" key="6">
    <source>
        <dbReference type="SAM" id="MobiDB-lite"/>
    </source>
</evidence>
<comment type="subcellular location">
    <subcellularLocation>
        <location evidence="1">Cell membrane</location>
        <topology evidence="1">Multi-pass membrane protein</topology>
    </subcellularLocation>
</comment>
<keyword evidence="2" id="KW-1003">Cell membrane</keyword>
<evidence type="ECO:0000259" key="8">
    <source>
        <dbReference type="Pfam" id="PF02656"/>
    </source>
</evidence>
<feature type="compositionally biased region" description="Low complexity" evidence="6">
    <location>
        <begin position="20"/>
        <end position="31"/>
    </location>
</feature>
<dbReference type="InterPro" id="IPR003807">
    <property type="entry name" value="DUF202"/>
</dbReference>
<reference evidence="9 10" key="1">
    <citation type="submission" date="2023-04" db="EMBL/GenBank/DDBJ databases">
        <title>Genome of Basidiobolus ranarum AG-B5.</title>
        <authorList>
            <person name="Stajich J.E."/>
            <person name="Carter-House D."/>
            <person name="Gryganskyi A."/>
        </authorList>
    </citation>
    <scope>NUCLEOTIDE SEQUENCE [LARGE SCALE GENOMIC DNA]</scope>
    <source>
        <strain evidence="9 10">AG-B5</strain>
    </source>
</reference>